<comment type="caution">
    <text evidence="2">The sequence shown here is derived from an EMBL/GenBank/DDBJ whole genome shotgun (WGS) entry which is preliminary data.</text>
</comment>
<evidence type="ECO:0000256" key="1">
    <source>
        <dbReference type="SAM" id="SignalP"/>
    </source>
</evidence>
<accession>A0A6A5AJT8</accession>
<dbReference type="EMBL" id="VJMI01012498">
    <property type="protein sequence ID" value="KAF0750035.1"/>
    <property type="molecule type" value="Genomic_DNA"/>
</dbReference>
<evidence type="ECO:0000313" key="2">
    <source>
        <dbReference type="EMBL" id="KAF0750035.1"/>
    </source>
</evidence>
<evidence type="ECO:0008006" key="4">
    <source>
        <dbReference type="Google" id="ProtNLM"/>
    </source>
</evidence>
<gene>
    <name evidence="2" type="ORF">AaE_006847</name>
</gene>
<feature type="chain" id="PRO_5025422935" description="TOG domain-containing protein" evidence="1">
    <location>
        <begin position="17"/>
        <end position="480"/>
    </location>
</feature>
<organism evidence="2 3">
    <name type="scientific">Aphanomyces astaci</name>
    <name type="common">Crayfish plague agent</name>
    <dbReference type="NCBI Taxonomy" id="112090"/>
    <lineage>
        <taxon>Eukaryota</taxon>
        <taxon>Sar</taxon>
        <taxon>Stramenopiles</taxon>
        <taxon>Oomycota</taxon>
        <taxon>Saprolegniomycetes</taxon>
        <taxon>Saprolegniales</taxon>
        <taxon>Verrucalvaceae</taxon>
        <taxon>Aphanomyces</taxon>
    </lineage>
</organism>
<keyword evidence="1" id="KW-0732">Signal</keyword>
<sequence>MFLALAELVGPASVLAAIFGHTSVVKKPQAQFECVSEFGVSTGVEQPQDPHVAVFGTLYGQLGGAMRPLLNLDAWKPSLKDSVEVASTSTVVEEGGEEGGALGSLFGRVDVSAKITKEFLADMANDGQPRGGGGGQQEGDARVSGLIAQVCGARRCGVYELLRVVAAVRDDGAQDPVGRAELLGWTVEMTQTVAGKMDLRSLVETTIDAMSDKSTAVRHKAKLLLVEVFKSVGRDAVQVGCRGMVPANIDTVKPPARPPPRLEVGTLNANQPNPLPPPPCPRCRIFPLSKLVLPVGFQTHIAKTTIYAIWPTSARAFVDVQIVSAETTGDPAQVPNGHVNSVDFFRVPATHDELPRQTSSSVVIIVVGKVRVEATSPKPPSIPASSSPKDTLLLFVPLERLVMRQGLTVIPGELKAGKDAVKSLYSRSSIGDDVFIQEKPRQRDRRPCVAGARRGVWHMASLCVVTISSTFRHAPYVGRV</sequence>
<reference evidence="2 3" key="1">
    <citation type="submission" date="2019-06" db="EMBL/GenBank/DDBJ databases">
        <title>Genomics analysis of Aphanomyces spp. identifies a new class of oomycete effector associated with host adaptation.</title>
        <authorList>
            <person name="Gaulin E."/>
        </authorList>
    </citation>
    <scope>NUCLEOTIDE SEQUENCE [LARGE SCALE GENOMIC DNA]</scope>
    <source>
        <strain evidence="2 3">E</strain>
    </source>
</reference>
<dbReference type="Gene3D" id="1.25.10.10">
    <property type="entry name" value="Leucine-rich Repeat Variant"/>
    <property type="match status" value="1"/>
</dbReference>
<feature type="signal peptide" evidence="1">
    <location>
        <begin position="1"/>
        <end position="16"/>
    </location>
</feature>
<name>A0A6A5AJT8_APHAT</name>
<dbReference type="InterPro" id="IPR011989">
    <property type="entry name" value="ARM-like"/>
</dbReference>
<dbReference type="Proteomes" id="UP000469452">
    <property type="component" value="Unassembled WGS sequence"/>
</dbReference>
<dbReference type="VEuPathDB" id="FungiDB:H257_03657"/>
<protein>
    <recommendedName>
        <fullName evidence="4">TOG domain-containing protein</fullName>
    </recommendedName>
</protein>
<dbReference type="AlphaFoldDB" id="A0A6A5AJT8"/>
<evidence type="ECO:0000313" key="3">
    <source>
        <dbReference type="Proteomes" id="UP000469452"/>
    </source>
</evidence>
<proteinExistence type="predicted"/>